<dbReference type="Gene3D" id="1.20.120.330">
    <property type="entry name" value="Nucleotidyltransferases domain 2"/>
    <property type="match status" value="1"/>
</dbReference>
<gene>
    <name evidence="2" type="ORF">J2S02_003718</name>
</gene>
<dbReference type="Proteomes" id="UP001232245">
    <property type="component" value="Unassembled WGS sequence"/>
</dbReference>
<comment type="caution">
    <text evidence="2">The sequence shown here is derived from an EMBL/GenBank/DDBJ whole genome shotgun (WGS) entry which is preliminary data.</text>
</comment>
<dbReference type="RefSeq" id="WP_174881274.1">
    <property type="nucleotide sequence ID" value="NZ_CADEPK010000341.1"/>
</dbReference>
<reference evidence="2 3" key="1">
    <citation type="submission" date="2023-07" db="EMBL/GenBank/DDBJ databases">
        <title>Genomic Encyclopedia of Type Strains, Phase IV (KMG-IV): sequencing the most valuable type-strain genomes for metagenomic binning, comparative biology and taxonomic classification.</title>
        <authorList>
            <person name="Goeker M."/>
        </authorList>
    </citation>
    <scope>NUCLEOTIDE SEQUENCE [LARGE SCALE GENOMIC DNA]</scope>
    <source>
        <strain evidence="2 3">DSM 17723</strain>
    </source>
</reference>
<sequence>MLFQEKLIESIKKKCENDRIVSACMMYGSFTKGEGDQYSDVEFYLFLKENEIHNFKSSEWMNDIASYDLLFFNEFGSEVVVFSNLIRGEFHFLPESEMDIIKTFKVTGVFPDTKSMFIYDITGKLKPLLDELKGEGPKRMTNDHVNFAFNNFVNAWIMGVNVLKRGEHARSLECLSYVQKYVLQLLRIQEKTTDRWLNATKNLEADLSDKAYRKYASTTAKLDAGELYNAYSNALRIVEDLIHALTSDYQFDINRGFTNKLHSHLNDLFSSLE</sequence>
<dbReference type="EMBL" id="JAUSTZ010000009">
    <property type="protein sequence ID" value="MDQ0227373.1"/>
    <property type="molecule type" value="Genomic_DNA"/>
</dbReference>
<evidence type="ECO:0000313" key="3">
    <source>
        <dbReference type="Proteomes" id="UP001232245"/>
    </source>
</evidence>
<proteinExistence type="predicted"/>
<protein>
    <submittedName>
        <fullName evidence="2">Lincosamide nucleotidyltransferase</fullName>
    </submittedName>
</protein>
<evidence type="ECO:0000313" key="2">
    <source>
        <dbReference type="EMBL" id="MDQ0227373.1"/>
    </source>
</evidence>
<name>A0ABT9Z6Y4_9BACI</name>
<evidence type="ECO:0000259" key="1">
    <source>
        <dbReference type="Pfam" id="PF21418"/>
    </source>
</evidence>
<dbReference type="InterPro" id="IPR048495">
    <property type="entry name" value="LinB-like_C"/>
</dbReference>
<feature type="domain" description="Lincosamide nucleotidyltransferase-like C-terminal" evidence="1">
    <location>
        <begin position="141"/>
        <end position="264"/>
    </location>
</feature>
<dbReference type="Pfam" id="PF21418">
    <property type="entry name" value="LinB-like_C"/>
    <property type="match status" value="1"/>
</dbReference>
<dbReference type="InterPro" id="IPR043519">
    <property type="entry name" value="NT_sf"/>
</dbReference>
<keyword evidence="3" id="KW-1185">Reference proteome</keyword>
<dbReference type="Gene3D" id="3.30.460.10">
    <property type="entry name" value="Beta Polymerase, domain 2"/>
    <property type="match status" value="1"/>
</dbReference>
<dbReference type="SUPFAM" id="SSF81301">
    <property type="entry name" value="Nucleotidyltransferase"/>
    <property type="match status" value="1"/>
</dbReference>
<accession>A0ABT9Z6Y4</accession>
<organism evidence="2 3">
    <name type="scientific">Metabacillus niabensis</name>
    <dbReference type="NCBI Taxonomy" id="324854"/>
    <lineage>
        <taxon>Bacteria</taxon>
        <taxon>Bacillati</taxon>
        <taxon>Bacillota</taxon>
        <taxon>Bacilli</taxon>
        <taxon>Bacillales</taxon>
        <taxon>Bacillaceae</taxon>
        <taxon>Metabacillus</taxon>
    </lineage>
</organism>